<evidence type="ECO:0000313" key="1">
    <source>
        <dbReference type="EMBL" id="GGF32371.1"/>
    </source>
</evidence>
<organism evidence="1 2">
    <name type="scientific">Williamsia phyllosphaerae</name>
    <dbReference type="NCBI Taxonomy" id="885042"/>
    <lineage>
        <taxon>Bacteria</taxon>
        <taxon>Bacillati</taxon>
        <taxon>Actinomycetota</taxon>
        <taxon>Actinomycetes</taxon>
        <taxon>Mycobacteriales</taxon>
        <taxon>Nocardiaceae</taxon>
        <taxon>Williamsia</taxon>
    </lineage>
</organism>
<keyword evidence="2" id="KW-1185">Reference proteome</keyword>
<name>A0ABQ1UZW1_9NOCA</name>
<dbReference type="Gene3D" id="3.40.50.1000">
    <property type="entry name" value="HAD superfamily/HAD-like"/>
    <property type="match status" value="1"/>
</dbReference>
<evidence type="ECO:0000313" key="2">
    <source>
        <dbReference type="Proteomes" id="UP000632454"/>
    </source>
</evidence>
<dbReference type="PRINTS" id="PR00413">
    <property type="entry name" value="HADHALOGNASE"/>
</dbReference>
<protein>
    <submittedName>
        <fullName evidence="1">Hydrolase</fullName>
    </submittedName>
</protein>
<gene>
    <name evidence="1" type="ORF">GCM10007298_30290</name>
</gene>
<dbReference type="NCBIfam" id="TIGR01549">
    <property type="entry name" value="HAD-SF-IA-v1"/>
    <property type="match status" value="1"/>
</dbReference>
<dbReference type="SFLD" id="SFLDG01129">
    <property type="entry name" value="C1.5:_HAD__Beta-PGM__Phosphata"/>
    <property type="match status" value="1"/>
</dbReference>
<accession>A0ABQ1UZW1</accession>
<dbReference type="InterPro" id="IPR023214">
    <property type="entry name" value="HAD_sf"/>
</dbReference>
<dbReference type="EMBL" id="BMCS01000002">
    <property type="protein sequence ID" value="GGF32371.1"/>
    <property type="molecule type" value="Genomic_DNA"/>
</dbReference>
<proteinExistence type="predicted"/>
<keyword evidence="1" id="KW-0378">Hydrolase</keyword>
<sequence>MSGGPVNADLNFDAVLFDFSGTLFRLTERDDWFAELHDASGNPIDGALQAELMRRMTAPTGLPAELDAESTDAWYRRDLDPTLHRTAYLAILRASGLTVPGHAESLYARVADPESWMPYPDTGEVLTLLSELGVAVGIVSNIAFDLRAVFALHGWDHLVGAWALSHEVGIIKPDAGIFTAALDDLGVAPERALMVGDSVEADGGARAIGCAFAHVEPLPISERPDGLLGAVASLAII</sequence>
<dbReference type="SUPFAM" id="SSF56784">
    <property type="entry name" value="HAD-like"/>
    <property type="match status" value="1"/>
</dbReference>
<dbReference type="RefSeq" id="WP_188490797.1">
    <property type="nucleotide sequence ID" value="NZ_BMCS01000002.1"/>
</dbReference>
<dbReference type="Proteomes" id="UP000632454">
    <property type="component" value="Unassembled WGS sequence"/>
</dbReference>
<dbReference type="PANTHER" id="PTHR46649:SF4">
    <property type="entry name" value="HALOACID DEHALOGENASE-LIKE HYDROLASE (HAD) SUPERFAMILY PROTEIN"/>
    <property type="match status" value="1"/>
</dbReference>
<dbReference type="Pfam" id="PF00702">
    <property type="entry name" value="Hydrolase"/>
    <property type="match status" value="1"/>
</dbReference>
<dbReference type="SFLD" id="SFLDS00003">
    <property type="entry name" value="Haloacid_Dehalogenase"/>
    <property type="match status" value="1"/>
</dbReference>
<comment type="caution">
    <text evidence="1">The sequence shown here is derived from an EMBL/GenBank/DDBJ whole genome shotgun (WGS) entry which is preliminary data.</text>
</comment>
<dbReference type="InterPro" id="IPR036412">
    <property type="entry name" value="HAD-like_sf"/>
</dbReference>
<reference evidence="2" key="1">
    <citation type="journal article" date="2019" name="Int. J. Syst. Evol. Microbiol.">
        <title>The Global Catalogue of Microorganisms (GCM) 10K type strain sequencing project: providing services to taxonomists for standard genome sequencing and annotation.</title>
        <authorList>
            <consortium name="The Broad Institute Genomics Platform"/>
            <consortium name="The Broad Institute Genome Sequencing Center for Infectious Disease"/>
            <person name="Wu L."/>
            <person name="Ma J."/>
        </authorList>
    </citation>
    <scope>NUCLEOTIDE SEQUENCE [LARGE SCALE GENOMIC DNA]</scope>
    <source>
        <strain evidence="2">CCM 7855</strain>
    </source>
</reference>
<dbReference type="PANTHER" id="PTHR46649">
    <property type="match status" value="1"/>
</dbReference>
<dbReference type="InterPro" id="IPR006439">
    <property type="entry name" value="HAD-SF_hydro_IA"/>
</dbReference>
<dbReference type="GO" id="GO:0016787">
    <property type="term" value="F:hydrolase activity"/>
    <property type="evidence" value="ECO:0007669"/>
    <property type="project" value="UniProtKB-KW"/>
</dbReference>